<dbReference type="AlphaFoldDB" id="D9Q0A3"/>
<dbReference type="Gene3D" id="3.90.1200.10">
    <property type="match status" value="1"/>
</dbReference>
<dbReference type="InParanoid" id="D9Q0A3"/>
<dbReference type="HOGENOM" id="CLU_632568_0_0_2"/>
<dbReference type="GeneID" id="9498557"/>
<dbReference type="eggNOG" id="arCOG07490">
    <property type="taxonomic scope" value="Archaea"/>
</dbReference>
<reference evidence="1 2" key="1">
    <citation type="journal article" date="2010" name="Appl. Environ. Microbiol.">
        <title>The genome sequence of the crenarchaeon Acidilobus saccharovorans supports a new order, Acidilobales, and suggests an important ecological role in terrestrial acidic hot springs.</title>
        <authorList>
            <person name="Mardanov A.V."/>
            <person name="Svetlitchnyi V.A."/>
            <person name="Beletsky A.V."/>
            <person name="Prokofeva M.I."/>
            <person name="Bonch-Osmolovskaya E.A."/>
            <person name="Ravin N.V."/>
            <person name="Skryabin K.G."/>
        </authorList>
    </citation>
    <scope>NUCLEOTIDE SEQUENCE [LARGE SCALE GENOMIC DNA]</scope>
    <source>
        <strain evidence="2">DSM 16705 / JCM 18335 / VKM B-2471 / 345-15</strain>
    </source>
</reference>
<dbReference type="PROSITE" id="PS50231">
    <property type="entry name" value="RICIN_B_LECTIN"/>
    <property type="match status" value="1"/>
</dbReference>
<dbReference type="EMBL" id="CP001742">
    <property type="protein sequence ID" value="ADL18741.1"/>
    <property type="molecule type" value="Genomic_DNA"/>
</dbReference>
<name>D9Q0A3_ACIS3</name>
<evidence type="ECO:0000313" key="2">
    <source>
        <dbReference type="Proteomes" id="UP000000346"/>
    </source>
</evidence>
<accession>D9Q0A3</accession>
<dbReference type="RefSeq" id="WP_013266253.1">
    <property type="nucleotide sequence ID" value="NC_014374.1"/>
</dbReference>
<dbReference type="InterPro" id="IPR011009">
    <property type="entry name" value="Kinase-like_dom_sf"/>
</dbReference>
<keyword evidence="2" id="KW-1185">Reference proteome</keyword>
<gene>
    <name evidence="1" type="ordered locus">ASAC_0334</name>
</gene>
<protein>
    <submittedName>
        <fullName evidence="1">Trehalose synthase</fullName>
    </submittedName>
</protein>
<dbReference type="Proteomes" id="UP000000346">
    <property type="component" value="Chromosome"/>
</dbReference>
<dbReference type="KEGG" id="asc:ASAC_0334"/>
<dbReference type="OrthoDB" id="31533at2157"/>
<evidence type="ECO:0000313" key="1">
    <source>
        <dbReference type="EMBL" id="ADL18741.1"/>
    </source>
</evidence>
<dbReference type="STRING" id="666510.ASAC_0334"/>
<proteinExistence type="predicted"/>
<sequence>MTECSSSILKWYTSRPWMLSCDSVAYYCEPIEGGLALTVEGCGEKAFAPISMLPDGSLLELDSSATWLNSILSSSTAAFQSSCRGLRKIRELKIVSSGLRSISYEAVDEGGERLLIKALRRLESDNIEHLVLRYLTFVNYKWVPKFICNLTYESSPYIIITSFIDGFPAATTYVNDASNRSTANVNSIGPKIGLAISELHNVMMTCSESWCRPEPITDADIRRWLERISWRSSWLRDKGSRMLPYSDRPLVYEAADSLEELVSSLEPLAEKLLGRTKLRIHGDLHLYQIVESQKGDIYITDFEGEPYKMPASKLEKEPAVRDLAALARSIDYAAMMGEQLRTGASLLQVSSWPPEELLRWEKEAFRSILESYVRNAESKGLSNLLDGLSSLFFWLVERASYESVYEIIARTGYHYVPLNAIIRYKEGFDELAKYVKEFSS</sequence>
<dbReference type="SUPFAM" id="SSF56112">
    <property type="entry name" value="Protein kinase-like (PK-like)"/>
    <property type="match status" value="1"/>
</dbReference>
<organism evidence="1 2">
    <name type="scientific">Acidilobus saccharovorans (strain DSM 16705 / JCM 18335 / VKM B-2471 / 345-15)</name>
    <dbReference type="NCBI Taxonomy" id="666510"/>
    <lineage>
        <taxon>Archaea</taxon>
        <taxon>Thermoproteota</taxon>
        <taxon>Thermoprotei</taxon>
        <taxon>Acidilobales</taxon>
        <taxon>Acidilobaceae</taxon>
        <taxon>Acidilobus</taxon>
    </lineage>
</organism>